<name>A0A1W0X0Z7_HYPEX</name>
<accession>A0A1W0X0Z7</accession>
<feature type="region of interest" description="Disordered" evidence="4">
    <location>
        <begin position="370"/>
        <end position="396"/>
    </location>
</feature>
<dbReference type="Pfam" id="PF05253">
    <property type="entry name" value="zf-U11-48K"/>
    <property type="match status" value="2"/>
</dbReference>
<comment type="caution">
    <text evidence="6">The sequence shown here is derived from an EMBL/GenBank/DDBJ whole genome shotgun (WGS) entry which is preliminary data.</text>
</comment>
<proteinExistence type="predicted"/>
<dbReference type="OrthoDB" id="10069248at2759"/>
<dbReference type="GO" id="GO:0008270">
    <property type="term" value="F:zinc ion binding"/>
    <property type="evidence" value="ECO:0007669"/>
    <property type="project" value="UniProtKB-KW"/>
</dbReference>
<organism evidence="6 7">
    <name type="scientific">Hypsibius exemplaris</name>
    <name type="common">Freshwater tardigrade</name>
    <dbReference type="NCBI Taxonomy" id="2072580"/>
    <lineage>
        <taxon>Eukaryota</taxon>
        <taxon>Metazoa</taxon>
        <taxon>Ecdysozoa</taxon>
        <taxon>Tardigrada</taxon>
        <taxon>Eutardigrada</taxon>
        <taxon>Parachela</taxon>
        <taxon>Hypsibioidea</taxon>
        <taxon>Hypsibiidae</taxon>
        <taxon>Hypsibius</taxon>
    </lineage>
</organism>
<evidence type="ECO:0000256" key="2">
    <source>
        <dbReference type="ARBA" id="ARBA00022771"/>
    </source>
</evidence>
<keyword evidence="7" id="KW-1185">Reference proteome</keyword>
<gene>
    <name evidence="6" type="ORF">BV898_04927</name>
</gene>
<evidence type="ECO:0000256" key="3">
    <source>
        <dbReference type="ARBA" id="ARBA00022833"/>
    </source>
</evidence>
<dbReference type="SUPFAM" id="SSF57667">
    <property type="entry name" value="beta-beta-alpha zinc fingers"/>
    <property type="match status" value="1"/>
</dbReference>
<feature type="region of interest" description="Disordered" evidence="4">
    <location>
        <begin position="316"/>
        <end position="338"/>
    </location>
</feature>
<dbReference type="PANTHER" id="PTHR21402:SF5">
    <property type="entry name" value="GAMETOCYTE SPECIFIC FACTOR 1"/>
    <property type="match status" value="1"/>
</dbReference>
<keyword evidence="3" id="KW-0862">Zinc</keyword>
<dbReference type="PANTHER" id="PTHR21402">
    <property type="entry name" value="GAMETOCYTE SPECIFIC FACTOR 1-RELATED"/>
    <property type="match status" value="1"/>
</dbReference>
<evidence type="ECO:0000313" key="6">
    <source>
        <dbReference type="EMBL" id="OQV21167.1"/>
    </source>
</evidence>
<protein>
    <recommendedName>
        <fullName evidence="5">CHHC U11-48K-type domain-containing protein</fullName>
    </recommendedName>
</protein>
<keyword evidence="2" id="KW-0863">Zinc-finger</keyword>
<feature type="region of interest" description="Disordered" evidence="4">
    <location>
        <begin position="1"/>
        <end position="20"/>
    </location>
</feature>
<reference evidence="7" key="1">
    <citation type="submission" date="2017-01" db="EMBL/GenBank/DDBJ databases">
        <title>Comparative genomics of anhydrobiosis in the tardigrade Hypsibius dujardini.</title>
        <authorList>
            <person name="Yoshida Y."/>
            <person name="Koutsovoulos G."/>
            <person name="Laetsch D."/>
            <person name="Stevens L."/>
            <person name="Kumar S."/>
            <person name="Horikawa D."/>
            <person name="Ishino K."/>
            <person name="Komine S."/>
            <person name="Tomita M."/>
            <person name="Blaxter M."/>
            <person name="Arakawa K."/>
        </authorList>
    </citation>
    <scope>NUCLEOTIDE SEQUENCE [LARGE SCALE GENOMIC DNA]</scope>
    <source>
        <strain evidence="7">Z151</strain>
    </source>
</reference>
<sequence length="396" mass="43621">MAQRLGGNPSGGRREPPKAEEYSVANFYDQSDDAMYTCPFDPDHKIRRFKMEGHLFKCKKNHPEIKVATCPYNATHVMPARLFVDHVTGCPDVRIVDADQGVVRSETATAAPPRVFKASMGNAPALPPATVEPPPASTATVLPKVPQQEPVPSVAAVVKVKKPVRPRAPAPTERLAVLPDLMAKGKVKEELRVGSNEIYVVHPDENPIDMNMLTKRPLRGGEAWNRSTMPRSIIRDPHALKSIMMHNYQGYEDPMGRFFVEFDCVAGGAPASQSLYSCGGVVPAVEPVIEAELEEEEDENSETMIHLNANLERLAQFPDIGRRREQSSDTGRGEQISGRAEEMQQQMIVGEAFRSKSAVAGGNRMHILGRTRRARYMQEQRDNSSPTGSASSTRTA</sequence>
<dbReference type="AlphaFoldDB" id="A0A1W0X0Z7"/>
<feature type="domain" description="CHHC U11-48K-type" evidence="5">
    <location>
        <begin position="35"/>
        <end position="62"/>
    </location>
</feature>
<dbReference type="Proteomes" id="UP000192578">
    <property type="component" value="Unassembled WGS sequence"/>
</dbReference>
<evidence type="ECO:0000259" key="5">
    <source>
        <dbReference type="PROSITE" id="PS51800"/>
    </source>
</evidence>
<feature type="domain" description="CHHC U11-48K-type" evidence="5">
    <location>
        <begin position="67"/>
        <end position="94"/>
    </location>
</feature>
<feature type="compositionally biased region" description="Polar residues" evidence="4">
    <location>
        <begin position="383"/>
        <end position="396"/>
    </location>
</feature>
<dbReference type="InterPro" id="IPR022776">
    <property type="entry name" value="TRM13/UPF0224_CHHC_Znf_dom"/>
</dbReference>
<dbReference type="InterPro" id="IPR036236">
    <property type="entry name" value="Znf_C2H2_sf"/>
</dbReference>
<keyword evidence="1" id="KW-0479">Metal-binding</keyword>
<dbReference type="EMBL" id="MTYJ01000025">
    <property type="protein sequence ID" value="OQV21167.1"/>
    <property type="molecule type" value="Genomic_DNA"/>
</dbReference>
<evidence type="ECO:0000313" key="7">
    <source>
        <dbReference type="Proteomes" id="UP000192578"/>
    </source>
</evidence>
<dbReference type="PROSITE" id="PS51800">
    <property type="entry name" value="ZF_CHHC_U11_48K"/>
    <property type="match status" value="2"/>
</dbReference>
<evidence type="ECO:0000256" key="1">
    <source>
        <dbReference type="ARBA" id="ARBA00022723"/>
    </source>
</evidence>
<evidence type="ECO:0000256" key="4">
    <source>
        <dbReference type="SAM" id="MobiDB-lite"/>
    </source>
</evidence>
<dbReference type="InterPro" id="IPR051591">
    <property type="entry name" value="UPF0224_FAM112_RNA_Proc"/>
</dbReference>